<dbReference type="AlphaFoldDB" id="A0A0F9QMV9"/>
<evidence type="ECO:0000313" key="1">
    <source>
        <dbReference type="EMBL" id="KKN14451.1"/>
    </source>
</evidence>
<proteinExistence type="predicted"/>
<dbReference type="Gene3D" id="3.40.50.300">
    <property type="entry name" value="P-loop containing nucleotide triphosphate hydrolases"/>
    <property type="match status" value="1"/>
</dbReference>
<sequence>MKVIMISGRAGAGKSTFTKFCMEYLSSKNQISTLVPFARGVKSTAKESFGWDGEKDDAGRRLLQGIGLLGRAYNENLWAEQAIHKIDMTFVIGSDTIFIDDWRFPNEGKVVSEKYDACKIRINRPEEYLPLFGTPLYSDVSETSLPDYDEGIYDFVVTNDDGLDELRVLAESIIKSIFSEEETNV</sequence>
<comment type="caution">
    <text evidence="1">The sequence shown here is derived from an EMBL/GenBank/DDBJ whole genome shotgun (WGS) entry which is preliminary data.</text>
</comment>
<evidence type="ECO:0008006" key="2">
    <source>
        <dbReference type="Google" id="ProtNLM"/>
    </source>
</evidence>
<protein>
    <recommendedName>
        <fullName evidence="2">NadR/Ttd14 AAA domain-containing protein</fullName>
    </recommendedName>
</protein>
<accession>A0A0F9QMV9</accession>
<dbReference type="EMBL" id="LAZR01003815">
    <property type="protein sequence ID" value="KKN14451.1"/>
    <property type="molecule type" value="Genomic_DNA"/>
</dbReference>
<name>A0A0F9QMV9_9ZZZZ</name>
<dbReference type="InterPro" id="IPR027417">
    <property type="entry name" value="P-loop_NTPase"/>
</dbReference>
<reference evidence="1" key="1">
    <citation type="journal article" date="2015" name="Nature">
        <title>Complex archaea that bridge the gap between prokaryotes and eukaryotes.</title>
        <authorList>
            <person name="Spang A."/>
            <person name="Saw J.H."/>
            <person name="Jorgensen S.L."/>
            <person name="Zaremba-Niedzwiedzka K."/>
            <person name="Martijn J."/>
            <person name="Lind A.E."/>
            <person name="van Eijk R."/>
            <person name="Schleper C."/>
            <person name="Guy L."/>
            <person name="Ettema T.J."/>
        </authorList>
    </citation>
    <scope>NUCLEOTIDE SEQUENCE</scope>
</reference>
<dbReference type="SUPFAM" id="SSF52540">
    <property type="entry name" value="P-loop containing nucleoside triphosphate hydrolases"/>
    <property type="match status" value="1"/>
</dbReference>
<gene>
    <name evidence="1" type="ORF">LCGC14_0996030</name>
</gene>
<organism evidence="1">
    <name type="scientific">marine sediment metagenome</name>
    <dbReference type="NCBI Taxonomy" id="412755"/>
    <lineage>
        <taxon>unclassified sequences</taxon>
        <taxon>metagenomes</taxon>
        <taxon>ecological metagenomes</taxon>
    </lineage>
</organism>